<evidence type="ECO:0000313" key="1">
    <source>
        <dbReference type="EMBL" id="CDM33756.1"/>
    </source>
</evidence>
<accession>W6QCH9</accession>
<protein>
    <submittedName>
        <fullName evidence="1">Genomic scaffold, ProqFM164S03</fullName>
    </submittedName>
</protein>
<gene>
    <name evidence="1" type="ORF">PROQFM164_S03g000480</name>
</gene>
<proteinExistence type="predicted"/>
<organism evidence="1 2">
    <name type="scientific">Penicillium roqueforti (strain FM164)</name>
    <dbReference type="NCBI Taxonomy" id="1365484"/>
    <lineage>
        <taxon>Eukaryota</taxon>
        <taxon>Fungi</taxon>
        <taxon>Dikarya</taxon>
        <taxon>Ascomycota</taxon>
        <taxon>Pezizomycotina</taxon>
        <taxon>Eurotiomycetes</taxon>
        <taxon>Eurotiomycetidae</taxon>
        <taxon>Eurotiales</taxon>
        <taxon>Aspergillaceae</taxon>
        <taxon>Penicillium</taxon>
    </lineage>
</organism>
<sequence length="62" mass="6810">MSWILPAMGTLGSRDRWKLPTCNNNCLSAVPGATNNSRKRYSVFHGAFRASKNTSHATELSV</sequence>
<dbReference type="Proteomes" id="UP000030686">
    <property type="component" value="Unassembled WGS sequence"/>
</dbReference>
<dbReference type="AlphaFoldDB" id="W6QCH9"/>
<reference evidence="1" key="1">
    <citation type="journal article" date="2014" name="Nat. Commun.">
        <title>Multiple recent horizontal transfers of a large genomic region in cheese making fungi.</title>
        <authorList>
            <person name="Cheeseman K."/>
            <person name="Ropars J."/>
            <person name="Renault P."/>
            <person name="Dupont J."/>
            <person name="Gouzy J."/>
            <person name="Branca A."/>
            <person name="Abraham A.L."/>
            <person name="Ceppi M."/>
            <person name="Conseiller E."/>
            <person name="Debuchy R."/>
            <person name="Malagnac F."/>
            <person name="Goarin A."/>
            <person name="Silar P."/>
            <person name="Lacoste S."/>
            <person name="Sallet E."/>
            <person name="Bensimon A."/>
            <person name="Giraud T."/>
            <person name="Brygoo Y."/>
        </authorList>
    </citation>
    <scope>NUCLEOTIDE SEQUENCE [LARGE SCALE GENOMIC DNA]</scope>
    <source>
        <strain evidence="1">FM164</strain>
    </source>
</reference>
<name>W6QCH9_PENRF</name>
<evidence type="ECO:0000313" key="2">
    <source>
        <dbReference type="Proteomes" id="UP000030686"/>
    </source>
</evidence>
<dbReference type="EMBL" id="HG792017">
    <property type="protein sequence ID" value="CDM33756.1"/>
    <property type="molecule type" value="Genomic_DNA"/>
</dbReference>
<keyword evidence="2" id="KW-1185">Reference proteome</keyword>